<name>A0A879R2C0_9CAUD</name>
<accession>A0A879R2C0</accession>
<dbReference type="Pfam" id="PF20475">
    <property type="entry name" value="DUF6717"/>
    <property type="match status" value="1"/>
</dbReference>
<dbReference type="RefSeq" id="YP_010670141.1">
    <property type="nucleotide sequence ID" value="NC_070963.1"/>
</dbReference>
<protein>
    <submittedName>
        <fullName evidence="1">Uncharacterized protein</fullName>
    </submittedName>
</protein>
<organism evidence="1 2">
    <name type="scientific">Synechococcus phage S-SRM01</name>
    <dbReference type="NCBI Taxonomy" id="2781608"/>
    <lineage>
        <taxon>Viruses</taxon>
        <taxon>Duplodnaviria</taxon>
        <taxon>Heunggongvirae</taxon>
        <taxon>Uroviricota</taxon>
        <taxon>Caudoviricetes</taxon>
        <taxon>Pantevenvirales</taxon>
        <taxon>Kyanoviridae</taxon>
        <taxon>Serangoonvirus</taxon>
        <taxon>Serangoonvirus essarone</taxon>
    </lineage>
</organism>
<proteinExistence type="predicted"/>
<dbReference type="InterPro" id="IPR046562">
    <property type="entry name" value="DUF6717"/>
</dbReference>
<evidence type="ECO:0000313" key="2">
    <source>
        <dbReference type="Proteomes" id="UP000664915"/>
    </source>
</evidence>
<reference evidence="1" key="1">
    <citation type="submission" date="2020-09" db="EMBL/GenBank/DDBJ databases">
        <authorList>
            <person name="Zhang D."/>
            <person name="Hatherill J.R."/>
            <person name="Ramirez J.F."/>
            <person name="Edinger B."/>
            <person name="Balarin R."/>
            <person name="Sullivan A."/>
            <person name="Humpal K.M."/>
            <person name="Guseva A."/>
            <person name="Butela K.A."/>
            <person name="Garlena R.A."/>
            <person name="Russell D.A."/>
            <person name="Pope W.H."/>
            <person name="Jacobs-Sera D."/>
            <person name="Hatfull G.F."/>
        </authorList>
    </citation>
    <scope>NUCLEOTIDE SEQUENCE</scope>
</reference>
<evidence type="ECO:0000313" key="1">
    <source>
        <dbReference type="EMBL" id="QPX48131.1"/>
    </source>
</evidence>
<dbReference type="KEGG" id="vg:77946336"/>
<dbReference type="Proteomes" id="UP000664915">
    <property type="component" value="Segment"/>
</dbReference>
<sequence length="157" mass="18132">MKLEIITYKTEFGDWAFDHEHQNTVEEPLCNGTELVMDEYFEIDMKRKPVPGDQMYVIVDTENFKDSDTVLSFQSTSAEGTVYLDMVLFEEVWLCPWLQSYFGHVPSELYVQLNPVNPGKIAFEKTMRTGVNPFTKYLKTSSFNENVSGIPRECSNC</sequence>
<dbReference type="EMBL" id="MW015081">
    <property type="protein sequence ID" value="QPX48131.1"/>
    <property type="molecule type" value="Genomic_DNA"/>
</dbReference>
<dbReference type="GeneID" id="77946336"/>
<keyword evidence="2" id="KW-1185">Reference proteome</keyword>